<evidence type="ECO:0000259" key="2">
    <source>
        <dbReference type="Pfam" id="PF09362"/>
    </source>
</evidence>
<gene>
    <name evidence="3" type="ORF">K469DRAFT_573361</name>
</gene>
<dbReference type="Pfam" id="PF09362">
    <property type="entry name" value="DUF1996"/>
    <property type="match status" value="1"/>
</dbReference>
<dbReference type="InterPro" id="IPR018535">
    <property type="entry name" value="DUF1996"/>
</dbReference>
<organism evidence="3 4">
    <name type="scientific">Zopfia rhizophila CBS 207.26</name>
    <dbReference type="NCBI Taxonomy" id="1314779"/>
    <lineage>
        <taxon>Eukaryota</taxon>
        <taxon>Fungi</taxon>
        <taxon>Dikarya</taxon>
        <taxon>Ascomycota</taxon>
        <taxon>Pezizomycotina</taxon>
        <taxon>Dothideomycetes</taxon>
        <taxon>Dothideomycetes incertae sedis</taxon>
        <taxon>Zopfiaceae</taxon>
        <taxon>Zopfia</taxon>
    </lineage>
</organism>
<dbReference type="Proteomes" id="UP000800200">
    <property type="component" value="Unassembled WGS sequence"/>
</dbReference>
<feature type="domain" description="DUF1996" evidence="2">
    <location>
        <begin position="46"/>
        <end position="298"/>
    </location>
</feature>
<accession>A0A6A6E672</accession>
<evidence type="ECO:0000313" key="4">
    <source>
        <dbReference type="Proteomes" id="UP000800200"/>
    </source>
</evidence>
<dbReference type="EMBL" id="ML994630">
    <property type="protein sequence ID" value="KAF2186262.1"/>
    <property type="molecule type" value="Genomic_DNA"/>
</dbReference>
<evidence type="ECO:0000256" key="1">
    <source>
        <dbReference type="SAM" id="SignalP"/>
    </source>
</evidence>
<keyword evidence="1" id="KW-0732">Signal</keyword>
<dbReference type="PANTHER" id="PTHR43662">
    <property type="match status" value="1"/>
</dbReference>
<feature type="signal peptide" evidence="1">
    <location>
        <begin position="1"/>
        <end position="19"/>
    </location>
</feature>
<protein>
    <recommendedName>
        <fullName evidence="2">DUF1996 domain-containing protein</fullName>
    </recommendedName>
</protein>
<feature type="chain" id="PRO_5025500807" description="DUF1996 domain-containing protein" evidence="1">
    <location>
        <begin position="20"/>
        <end position="356"/>
    </location>
</feature>
<dbReference type="OrthoDB" id="74764at2759"/>
<evidence type="ECO:0000313" key="3">
    <source>
        <dbReference type="EMBL" id="KAF2186262.1"/>
    </source>
</evidence>
<reference evidence="3" key="1">
    <citation type="journal article" date="2020" name="Stud. Mycol.">
        <title>101 Dothideomycetes genomes: a test case for predicting lifestyles and emergence of pathogens.</title>
        <authorList>
            <person name="Haridas S."/>
            <person name="Albert R."/>
            <person name="Binder M."/>
            <person name="Bloem J."/>
            <person name="Labutti K."/>
            <person name="Salamov A."/>
            <person name="Andreopoulos B."/>
            <person name="Baker S."/>
            <person name="Barry K."/>
            <person name="Bills G."/>
            <person name="Bluhm B."/>
            <person name="Cannon C."/>
            <person name="Castanera R."/>
            <person name="Culley D."/>
            <person name="Daum C."/>
            <person name="Ezra D."/>
            <person name="Gonzalez J."/>
            <person name="Henrissat B."/>
            <person name="Kuo A."/>
            <person name="Liang C."/>
            <person name="Lipzen A."/>
            <person name="Lutzoni F."/>
            <person name="Magnuson J."/>
            <person name="Mondo S."/>
            <person name="Nolan M."/>
            <person name="Ohm R."/>
            <person name="Pangilinan J."/>
            <person name="Park H.-J."/>
            <person name="Ramirez L."/>
            <person name="Alfaro M."/>
            <person name="Sun H."/>
            <person name="Tritt A."/>
            <person name="Yoshinaga Y."/>
            <person name="Zwiers L.-H."/>
            <person name="Turgeon B."/>
            <person name="Goodwin S."/>
            <person name="Spatafora J."/>
            <person name="Crous P."/>
            <person name="Grigoriev I."/>
        </authorList>
    </citation>
    <scope>NUCLEOTIDE SEQUENCE</scope>
    <source>
        <strain evidence="3">CBS 207.26</strain>
    </source>
</reference>
<sequence>MQWKSLVVAFALSAQDVYGAPTKNRRQGSAALMRFECSQLVVERIDPLVNPGQTPSAHVHQIAGGNSFNATMTPGTYDPSERSTCTSCTYADDFSNYWTASLYFRARNGSFKRVPQLTNLGLKGKNGGLTVYYNSPYDGKTKTTGFKPGFRMIVGDPMLRAGKNMQKQLCHRCEANIQQNPFGGAPCTGSDTTSLPNKICGGGIRATITFPTCWDGKNVDSPDHKSHVAYPSSGSFESSGPCPSTHPVKLPQVMYEVMWDTRPFNDKNIWPEDGSQPFVYSMGDGTGYGWHGDYLFGWKGNALQVALDERCAGDACKGMKTQSAAEANKCMIKSHISEEVEGWIPSLPGGMPVTYH</sequence>
<name>A0A6A6E672_9PEZI</name>
<dbReference type="PANTHER" id="PTHR43662:SF2">
    <property type="entry name" value="DUF1996 DOMAIN-CONTAINING PROTEIN"/>
    <property type="match status" value="1"/>
</dbReference>
<proteinExistence type="predicted"/>
<keyword evidence="4" id="KW-1185">Reference proteome</keyword>
<dbReference type="AlphaFoldDB" id="A0A6A6E672"/>